<dbReference type="AlphaFoldDB" id="A0A9D1EUQ6"/>
<reference evidence="2" key="1">
    <citation type="submission" date="2020-10" db="EMBL/GenBank/DDBJ databases">
        <authorList>
            <person name="Gilroy R."/>
        </authorList>
    </citation>
    <scope>NUCLEOTIDE SEQUENCE</scope>
    <source>
        <strain evidence="2">CHK190-19873</strain>
    </source>
</reference>
<feature type="domain" description="HicB-like antitoxin of toxin-antitoxin system" evidence="1">
    <location>
        <begin position="5"/>
        <end position="91"/>
    </location>
</feature>
<protein>
    <submittedName>
        <fullName evidence="2">Type II toxin-antitoxin system HicB family antitoxin</fullName>
    </submittedName>
</protein>
<comment type="caution">
    <text evidence="2">The sequence shown here is derived from an EMBL/GenBank/DDBJ whole genome shotgun (WGS) entry which is preliminary data.</text>
</comment>
<evidence type="ECO:0000313" key="3">
    <source>
        <dbReference type="Proteomes" id="UP000823935"/>
    </source>
</evidence>
<reference evidence="2" key="2">
    <citation type="journal article" date="2021" name="PeerJ">
        <title>Extensive microbial diversity within the chicken gut microbiome revealed by metagenomics and culture.</title>
        <authorList>
            <person name="Gilroy R."/>
            <person name="Ravi A."/>
            <person name="Getino M."/>
            <person name="Pursley I."/>
            <person name="Horton D.L."/>
            <person name="Alikhan N.F."/>
            <person name="Baker D."/>
            <person name="Gharbi K."/>
            <person name="Hall N."/>
            <person name="Watson M."/>
            <person name="Adriaenssens E.M."/>
            <person name="Foster-Nyarko E."/>
            <person name="Jarju S."/>
            <person name="Secka A."/>
            <person name="Antonio M."/>
            <person name="Oren A."/>
            <person name="Chaudhuri R.R."/>
            <person name="La Ragione R."/>
            <person name="Hildebrand F."/>
            <person name="Pallen M.J."/>
        </authorList>
    </citation>
    <scope>NUCLEOTIDE SEQUENCE</scope>
    <source>
        <strain evidence="2">CHK190-19873</strain>
    </source>
</reference>
<sequence>MKLTYPACFYPCEEKKGGYTVEVPDLPGCVSEGDTLADAIIMATDAASGWVLDELEDGKPAPKASHLESIVPDEGGFVNMLVLDMDAYAKKSKGSVR</sequence>
<dbReference type="Pfam" id="PF15919">
    <property type="entry name" value="HicB_lk_antitox"/>
    <property type="match status" value="1"/>
</dbReference>
<dbReference type="Gene3D" id="3.30.160.250">
    <property type="match status" value="1"/>
</dbReference>
<evidence type="ECO:0000313" key="2">
    <source>
        <dbReference type="EMBL" id="HIS32204.1"/>
    </source>
</evidence>
<dbReference type="InterPro" id="IPR031807">
    <property type="entry name" value="HicB-like"/>
</dbReference>
<organism evidence="2 3">
    <name type="scientific">Candidatus Limivivens intestinipullorum</name>
    <dbReference type="NCBI Taxonomy" id="2840858"/>
    <lineage>
        <taxon>Bacteria</taxon>
        <taxon>Bacillati</taxon>
        <taxon>Bacillota</taxon>
        <taxon>Clostridia</taxon>
        <taxon>Lachnospirales</taxon>
        <taxon>Lachnospiraceae</taxon>
        <taxon>Lachnospiraceae incertae sedis</taxon>
        <taxon>Candidatus Limivivens</taxon>
    </lineage>
</organism>
<dbReference type="EMBL" id="DVIQ01000073">
    <property type="protein sequence ID" value="HIS32204.1"/>
    <property type="molecule type" value="Genomic_DNA"/>
</dbReference>
<proteinExistence type="predicted"/>
<name>A0A9D1EUQ6_9FIRM</name>
<dbReference type="SUPFAM" id="SSF143100">
    <property type="entry name" value="TTHA1013/TTHA0281-like"/>
    <property type="match status" value="1"/>
</dbReference>
<gene>
    <name evidence="2" type="ORF">IAB44_11780</name>
</gene>
<dbReference type="InterPro" id="IPR035069">
    <property type="entry name" value="TTHA1013/TTHA0281-like"/>
</dbReference>
<dbReference type="Proteomes" id="UP000823935">
    <property type="component" value="Unassembled WGS sequence"/>
</dbReference>
<accession>A0A9D1EUQ6</accession>
<evidence type="ECO:0000259" key="1">
    <source>
        <dbReference type="Pfam" id="PF15919"/>
    </source>
</evidence>